<evidence type="ECO:0000256" key="1">
    <source>
        <dbReference type="SAM" id="SignalP"/>
    </source>
</evidence>
<name>A0A8S3ZC28_9EUPU</name>
<protein>
    <submittedName>
        <fullName evidence="2">Uncharacterized protein</fullName>
    </submittedName>
</protein>
<dbReference type="AlphaFoldDB" id="A0A8S3ZC28"/>
<evidence type="ECO:0000313" key="3">
    <source>
        <dbReference type="Proteomes" id="UP000678393"/>
    </source>
</evidence>
<keyword evidence="1" id="KW-0732">Signal</keyword>
<feature type="chain" id="PRO_5035837330" evidence="1">
    <location>
        <begin position="20"/>
        <end position="55"/>
    </location>
</feature>
<comment type="caution">
    <text evidence="2">The sequence shown here is derived from an EMBL/GenBank/DDBJ whole genome shotgun (WGS) entry which is preliminary data.</text>
</comment>
<sequence length="55" mass="6095">MNPALTSICLLVIASLTRADDVQLLTSALLGFSQKLYQKLAEGKLESSIYSPYRY</sequence>
<feature type="non-terminal residue" evidence="2">
    <location>
        <position position="55"/>
    </location>
</feature>
<organism evidence="2 3">
    <name type="scientific">Candidula unifasciata</name>
    <dbReference type="NCBI Taxonomy" id="100452"/>
    <lineage>
        <taxon>Eukaryota</taxon>
        <taxon>Metazoa</taxon>
        <taxon>Spiralia</taxon>
        <taxon>Lophotrochozoa</taxon>
        <taxon>Mollusca</taxon>
        <taxon>Gastropoda</taxon>
        <taxon>Heterobranchia</taxon>
        <taxon>Euthyneura</taxon>
        <taxon>Panpulmonata</taxon>
        <taxon>Eupulmonata</taxon>
        <taxon>Stylommatophora</taxon>
        <taxon>Helicina</taxon>
        <taxon>Helicoidea</taxon>
        <taxon>Geomitridae</taxon>
        <taxon>Candidula</taxon>
    </lineage>
</organism>
<dbReference type="EMBL" id="CAJHNH020002043">
    <property type="protein sequence ID" value="CAG5125390.1"/>
    <property type="molecule type" value="Genomic_DNA"/>
</dbReference>
<proteinExistence type="predicted"/>
<dbReference type="Proteomes" id="UP000678393">
    <property type="component" value="Unassembled WGS sequence"/>
</dbReference>
<accession>A0A8S3ZC28</accession>
<gene>
    <name evidence="2" type="ORF">CUNI_LOCUS10948</name>
</gene>
<feature type="signal peptide" evidence="1">
    <location>
        <begin position="1"/>
        <end position="19"/>
    </location>
</feature>
<keyword evidence="3" id="KW-1185">Reference proteome</keyword>
<evidence type="ECO:0000313" key="2">
    <source>
        <dbReference type="EMBL" id="CAG5125390.1"/>
    </source>
</evidence>
<reference evidence="2" key="1">
    <citation type="submission" date="2021-04" db="EMBL/GenBank/DDBJ databases">
        <authorList>
            <consortium name="Molecular Ecology Group"/>
        </authorList>
    </citation>
    <scope>NUCLEOTIDE SEQUENCE</scope>
</reference>